<dbReference type="HOGENOM" id="CLU_045564_0_0_1"/>
<dbReference type="InParanoid" id="A0A0D1ZW61"/>
<reference evidence="2 3" key="1">
    <citation type="submission" date="2015-01" db="EMBL/GenBank/DDBJ databases">
        <title>The Genome Sequence of Ochroconis gallopava CBS43764.</title>
        <authorList>
            <consortium name="The Broad Institute Genomics Platform"/>
            <person name="Cuomo C."/>
            <person name="de Hoog S."/>
            <person name="Gorbushina A."/>
            <person name="Stielow B."/>
            <person name="Teixiera M."/>
            <person name="Abouelleil A."/>
            <person name="Chapman S.B."/>
            <person name="Priest M."/>
            <person name="Young S.K."/>
            <person name="Wortman J."/>
            <person name="Nusbaum C."/>
            <person name="Birren B."/>
        </authorList>
    </citation>
    <scope>NUCLEOTIDE SEQUENCE [LARGE SCALE GENOMIC DNA]</scope>
    <source>
        <strain evidence="2 3">CBS 43764</strain>
    </source>
</reference>
<protein>
    <submittedName>
        <fullName evidence="2">Uncharacterized protein</fullName>
    </submittedName>
</protein>
<feature type="compositionally biased region" description="Basic and acidic residues" evidence="1">
    <location>
        <begin position="224"/>
        <end position="247"/>
    </location>
</feature>
<feature type="region of interest" description="Disordered" evidence="1">
    <location>
        <begin position="194"/>
        <end position="262"/>
    </location>
</feature>
<dbReference type="GeneID" id="27317482"/>
<organism evidence="2 3">
    <name type="scientific">Verruconis gallopava</name>
    <dbReference type="NCBI Taxonomy" id="253628"/>
    <lineage>
        <taxon>Eukaryota</taxon>
        <taxon>Fungi</taxon>
        <taxon>Dikarya</taxon>
        <taxon>Ascomycota</taxon>
        <taxon>Pezizomycotina</taxon>
        <taxon>Dothideomycetes</taxon>
        <taxon>Pleosporomycetidae</taxon>
        <taxon>Venturiales</taxon>
        <taxon>Sympoventuriaceae</taxon>
        <taxon>Verruconis</taxon>
    </lineage>
</organism>
<evidence type="ECO:0000313" key="3">
    <source>
        <dbReference type="Proteomes" id="UP000053259"/>
    </source>
</evidence>
<sequence>MAVLERNEQLEGTYFDEPPAYDLNNVSVTDRKELLAEVRSTSSSGTDCITLATPHFTPSKTLLVNARGIRLISLPLPSRELEIPITTTDGQLVYTSRRARICSGNAVLHDANDQELLASEYLFGPGRDPKIHILGGPADKQATIVTKSKWTSRQQEFVLPDGLTFTWLYKRERDAYDSAVKGKEKKRTHLILVVREAPPVSDESAGKAGDKEEEEGGGKQQQQQKKEKSGKEFGRRVAELVRNDEARTPGSSSTRAGNGGELKIDSEYCDGIGLREDVIVASCLMMLKKEIDRRRAVQFAMMAGASSGGS</sequence>
<dbReference type="RefSeq" id="XP_016208597.1">
    <property type="nucleotide sequence ID" value="XM_016363581.1"/>
</dbReference>
<keyword evidence="3" id="KW-1185">Reference proteome</keyword>
<dbReference type="AlphaFoldDB" id="A0A0D1ZW61"/>
<evidence type="ECO:0000313" key="2">
    <source>
        <dbReference type="EMBL" id="KIV98727.1"/>
    </source>
</evidence>
<accession>A0A0D1ZW61</accession>
<gene>
    <name evidence="2" type="ORF">PV09_09509</name>
</gene>
<dbReference type="EMBL" id="KN847602">
    <property type="protein sequence ID" value="KIV98727.1"/>
    <property type="molecule type" value="Genomic_DNA"/>
</dbReference>
<dbReference type="OrthoDB" id="5325862at2759"/>
<dbReference type="Proteomes" id="UP000053259">
    <property type="component" value="Unassembled WGS sequence"/>
</dbReference>
<proteinExistence type="predicted"/>
<dbReference type="STRING" id="253628.A0A0D1ZW61"/>
<dbReference type="VEuPathDB" id="FungiDB:PV09_09509"/>
<name>A0A0D1ZW61_9PEZI</name>
<evidence type="ECO:0000256" key="1">
    <source>
        <dbReference type="SAM" id="MobiDB-lite"/>
    </source>
</evidence>